<reference evidence="2 3" key="1">
    <citation type="submission" date="2021-06" db="EMBL/GenBank/DDBJ databases">
        <title>Caerostris extrusa draft genome.</title>
        <authorList>
            <person name="Kono N."/>
            <person name="Arakawa K."/>
        </authorList>
    </citation>
    <scope>NUCLEOTIDE SEQUENCE [LARGE SCALE GENOMIC DNA]</scope>
</reference>
<evidence type="ECO:0008006" key="4">
    <source>
        <dbReference type="Google" id="ProtNLM"/>
    </source>
</evidence>
<proteinExistence type="predicted"/>
<evidence type="ECO:0000313" key="3">
    <source>
        <dbReference type="Proteomes" id="UP001054945"/>
    </source>
</evidence>
<organism evidence="2 3">
    <name type="scientific">Caerostris extrusa</name>
    <name type="common">Bark spider</name>
    <name type="synonym">Caerostris bankana</name>
    <dbReference type="NCBI Taxonomy" id="172846"/>
    <lineage>
        <taxon>Eukaryota</taxon>
        <taxon>Metazoa</taxon>
        <taxon>Ecdysozoa</taxon>
        <taxon>Arthropoda</taxon>
        <taxon>Chelicerata</taxon>
        <taxon>Arachnida</taxon>
        <taxon>Araneae</taxon>
        <taxon>Araneomorphae</taxon>
        <taxon>Entelegynae</taxon>
        <taxon>Araneoidea</taxon>
        <taxon>Araneidae</taxon>
        <taxon>Caerostris</taxon>
    </lineage>
</organism>
<dbReference type="EMBL" id="BPLR01008115">
    <property type="protein sequence ID" value="GIY22180.1"/>
    <property type="molecule type" value="Genomic_DNA"/>
</dbReference>
<protein>
    <recommendedName>
        <fullName evidence="4">Ribosomal protein S12</fullName>
    </recommendedName>
</protein>
<keyword evidence="3" id="KW-1185">Reference proteome</keyword>
<evidence type="ECO:0000256" key="1">
    <source>
        <dbReference type="SAM" id="MobiDB-lite"/>
    </source>
</evidence>
<name>A0AAV4RL33_CAEEX</name>
<feature type="compositionally biased region" description="Basic and acidic residues" evidence="1">
    <location>
        <begin position="19"/>
        <end position="30"/>
    </location>
</feature>
<dbReference type="AlphaFoldDB" id="A0AAV4RL33"/>
<sequence length="93" mass="10327">MIKALKRFVVGPNPHGKKKETLSNNKKESILKGSAVSRQQKLTNGPINVPRQKGSQIELGPDCLRSGVGDRLHGKEGCRLPSYRLPVEREKIK</sequence>
<comment type="caution">
    <text evidence="2">The sequence shown here is derived from an EMBL/GenBank/DDBJ whole genome shotgun (WGS) entry which is preliminary data.</text>
</comment>
<gene>
    <name evidence="2" type="ORF">CEXT_351361</name>
</gene>
<accession>A0AAV4RL33</accession>
<dbReference type="Proteomes" id="UP001054945">
    <property type="component" value="Unassembled WGS sequence"/>
</dbReference>
<evidence type="ECO:0000313" key="2">
    <source>
        <dbReference type="EMBL" id="GIY22180.1"/>
    </source>
</evidence>
<feature type="region of interest" description="Disordered" evidence="1">
    <location>
        <begin position="1"/>
        <end position="61"/>
    </location>
</feature>
<feature type="compositionally biased region" description="Polar residues" evidence="1">
    <location>
        <begin position="36"/>
        <end position="46"/>
    </location>
</feature>